<reference evidence="6 7" key="1">
    <citation type="journal article" date="2023" name="Life. Sci Alliance">
        <title>Evolutionary insights into 3D genome organization and epigenetic landscape of Vigna mungo.</title>
        <authorList>
            <person name="Junaid A."/>
            <person name="Singh B."/>
            <person name="Bhatia S."/>
        </authorList>
    </citation>
    <scope>NUCLEOTIDE SEQUENCE [LARGE SCALE GENOMIC DNA]</scope>
    <source>
        <strain evidence="6">Urdbean</strain>
    </source>
</reference>
<dbReference type="Proteomes" id="UP001374535">
    <property type="component" value="Chromosome 4"/>
</dbReference>
<feature type="transmembrane region" description="Helical" evidence="5">
    <location>
        <begin position="102"/>
        <end position="123"/>
    </location>
</feature>
<sequence length="186" mass="20282">MEKLAAKSRSSQAKVMGSIISISGAFVLTFYKGTPIVNAHKHLSLSLQDQINFLKSEDASWATGGILLMSDYILTSVWYILEGLFGKLMSNVIYAWTLNLKGAVFVTSFRPFQIVIAVAMGVLFLDDTLYIGSVVGAIIVSIGLYVVLWGKATEEIEEVVGGLESLTAENVPLLQNQRTETSEKNV</sequence>
<evidence type="ECO:0000256" key="1">
    <source>
        <dbReference type="ARBA" id="ARBA00004141"/>
    </source>
</evidence>
<dbReference type="PANTHER" id="PTHR31218">
    <property type="entry name" value="WAT1-RELATED PROTEIN"/>
    <property type="match status" value="1"/>
</dbReference>
<evidence type="ECO:0000256" key="4">
    <source>
        <dbReference type="ARBA" id="ARBA00023136"/>
    </source>
</evidence>
<proteinExistence type="predicted"/>
<evidence type="ECO:0000313" key="7">
    <source>
        <dbReference type="Proteomes" id="UP001374535"/>
    </source>
</evidence>
<keyword evidence="2 5" id="KW-0812">Transmembrane</keyword>
<evidence type="ECO:0000313" key="6">
    <source>
        <dbReference type="EMBL" id="WVZ13359.1"/>
    </source>
</evidence>
<organism evidence="6 7">
    <name type="scientific">Vigna mungo</name>
    <name type="common">Black gram</name>
    <name type="synonym">Phaseolus mungo</name>
    <dbReference type="NCBI Taxonomy" id="3915"/>
    <lineage>
        <taxon>Eukaryota</taxon>
        <taxon>Viridiplantae</taxon>
        <taxon>Streptophyta</taxon>
        <taxon>Embryophyta</taxon>
        <taxon>Tracheophyta</taxon>
        <taxon>Spermatophyta</taxon>
        <taxon>Magnoliopsida</taxon>
        <taxon>eudicotyledons</taxon>
        <taxon>Gunneridae</taxon>
        <taxon>Pentapetalae</taxon>
        <taxon>rosids</taxon>
        <taxon>fabids</taxon>
        <taxon>Fabales</taxon>
        <taxon>Fabaceae</taxon>
        <taxon>Papilionoideae</taxon>
        <taxon>50 kb inversion clade</taxon>
        <taxon>NPAAA clade</taxon>
        <taxon>indigoferoid/millettioid clade</taxon>
        <taxon>Phaseoleae</taxon>
        <taxon>Vigna</taxon>
    </lineage>
</organism>
<evidence type="ECO:0008006" key="8">
    <source>
        <dbReference type="Google" id="ProtNLM"/>
    </source>
</evidence>
<name>A0AAQ3RZ48_VIGMU</name>
<keyword evidence="3 5" id="KW-1133">Transmembrane helix</keyword>
<feature type="transmembrane region" description="Helical" evidence="5">
    <location>
        <begin position="129"/>
        <end position="148"/>
    </location>
</feature>
<dbReference type="GO" id="GO:0016020">
    <property type="term" value="C:membrane"/>
    <property type="evidence" value="ECO:0007669"/>
    <property type="project" value="InterPro"/>
</dbReference>
<keyword evidence="7" id="KW-1185">Reference proteome</keyword>
<evidence type="ECO:0000256" key="5">
    <source>
        <dbReference type="SAM" id="Phobius"/>
    </source>
</evidence>
<dbReference type="InterPro" id="IPR030184">
    <property type="entry name" value="WAT1-related"/>
</dbReference>
<comment type="subcellular location">
    <subcellularLocation>
        <location evidence="1">Membrane</location>
        <topology evidence="1">Multi-pass membrane protein</topology>
    </subcellularLocation>
</comment>
<gene>
    <name evidence="6" type="ORF">V8G54_010925</name>
</gene>
<dbReference type="InterPro" id="IPR037185">
    <property type="entry name" value="EmrE-like"/>
</dbReference>
<dbReference type="AlphaFoldDB" id="A0AAQ3RZ48"/>
<dbReference type="GO" id="GO:0022857">
    <property type="term" value="F:transmembrane transporter activity"/>
    <property type="evidence" value="ECO:0007669"/>
    <property type="project" value="InterPro"/>
</dbReference>
<keyword evidence="4 5" id="KW-0472">Membrane</keyword>
<evidence type="ECO:0000256" key="3">
    <source>
        <dbReference type="ARBA" id="ARBA00022989"/>
    </source>
</evidence>
<accession>A0AAQ3RZ48</accession>
<dbReference type="SUPFAM" id="SSF103481">
    <property type="entry name" value="Multidrug resistance efflux transporter EmrE"/>
    <property type="match status" value="1"/>
</dbReference>
<protein>
    <recommendedName>
        <fullName evidence="8">WAT1-related protein</fullName>
    </recommendedName>
</protein>
<evidence type="ECO:0000256" key="2">
    <source>
        <dbReference type="ARBA" id="ARBA00022692"/>
    </source>
</evidence>
<dbReference type="EMBL" id="CP144697">
    <property type="protein sequence ID" value="WVZ13359.1"/>
    <property type="molecule type" value="Genomic_DNA"/>
</dbReference>
<feature type="transmembrane region" description="Helical" evidence="5">
    <location>
        <begin position="61"/>
        <end position="81"/>
    </location>
</feature>
<feature type="transmembrane region" description="Helical" evidence="5">
    <location>
        <begin position="12"/>
        <end position="31"/>
    </location>
</feature>